<gene>
    <name evidence="1" type="ORF">CPAV1605_1243</name>
</gene>
<dbReference type="AlphaFoldDB" id="A0A5E8CM79"/>
<reference evidence="1" key="1">
    <citation type="submission" date="2019-09" db="EMBL/GenBank/DDBJ databases">
        <authorList>
            <person name="Needham M D."/>
        </authorList>
    </citation>
    <scope>NUCLEOTIDE SEQUENCE</scope>
</reference>
<sequence>MTSIFKYLKRQFKYYKNNEEVIFIDMPDPDNHMLAISLAKRLKSNDQQKISHLHIVATGHPVDFRLSRFNPDSSEINHVTDNFGNEKRSKMDFKKHVKEQIYEKDMWSKTCSEKLLLANIHTLEQLLIDAGIDLDKVTIYNGGIAERAGLSHNIHDYEEFFMNSDGEILDGDEYNRIVSRIFYSLPSKRREIREQWCDSKISKISNPILTLQDFVDYHQDLSCIKWYLAGPSTPLLKILSMSNKFKTKTGYIKAMAGAWEGKKNLLGGNFNEQVDWTAFKTLFCNSHGSLFENATVTLLTTETAKQDNWLCYNKEDINMILDNEMEKDLKIAELAELWAFLKPGDSFQPAFDLALSYDEIMIPFDLYRINLGIEKDNNAFSGERSKIIPFNLWDYFESLFLPKSNIYAYSY</sequence>
<evidence type="ECO:0000313" key="1">
    <source>
        <dbReference type="EMBL" id="VVU95492.1"/>
    </source>
</evidence>
<accession>A0A5E8CM79</accession>
<name>A0A5E8CM79_9ZZZZ</name>
<protein>
    <submittedName>
        <fullName evidence="1">Uncharacterized protein</fullName>
    </submittedName>
</protein>
<organism evidence="1">
    <name type="scientific">seawater metagenome</name>
    <dbReference type="NCBI Taxonomy" id="1561972"/>
    <lineage>
        <taxon>unclassified sequences</taxon>
        <taxon>metagenomes</taxon>
        <taxon>ecological metagenomes</taxon>
    </lineage>
</organism>
<dbReference type="EMBL" id="CABVLZ010000004">
    <property type="protein sequence ID" value="VVU95492.1"/>
    <property type="molecule type" value="Genomic_DNA"/>
</dbReference>
<proteinExistence type="predicted"/>